<feature type="domain" description="PucR C-terminal helix-turn-helix" evidence="1">
    <location>
        <begin position="59"/>
        <end position="113"/>
    </location>
</feature>
<organism evidence="2 3">
    <name type="scientific">Candidatus Coproplasma stercoripullorum</name>
    <dbReference type="NCBI Taxonomy" id="2840751"/>
    <lineage>
        <taxon>Bacteria</taxon>
        <taxon>Bacillati</taxon>
        <taxon>Bacillota</taxon>
        <taxon>Clostridia</taxon>
        <taxon>Eubacteriales</taxon>
        <taxon>Candidatus Coproplasma</taxon>
    </lineage>
</organism>
<dbReference type="EMBL" id="DVHB01000006">
    <property type="protein sequence ID" value="HIR38790.1"/>
    <property type="molecule type" value="Genomic_DNA"/>
</dbReference>
<reference evidence="2" key="1">
    <citation type="submission" date="2020-10" db="EMBL/GenBank/DDBJ databases">
        <authorList>
            <person name="Gilroy R."/>
        </authorList>
    </citation>
    <scope>NUCLEOTIDE SEQUENCE</scope>
    <source>
        <strain evidence="2">ChiW25-3613</strain>
    </source>
</reference>
<evidence type="ECO:0000313" key="2">
    <source>
        <dbReference type="EMBL" id="HIR38790.1"/>
    </source>
</evidence>
<reference evidence="2" key="2">
    <citation type="journal article" date="2021" name="PeerJ">
        <title>Extensive microbial diversity within the chicken gut microbiome revealed by metagenomics and culture.</title>
        <authorList>
            <person name="Gilroy R."/>
            <person name="Ravi A."/>
            <person name="Getino M."/>
            <person name="Pursley I."/>
            <person name="Horton D.L."/>
            <person name="Alikhan N.F."/>
            <person name="Baker D."/>
            <person name="Gharbi K."/>
            <person name="Hall N."/>
            <person name="Watson M."/>
            <person name="Adriaenssens E.M."/>
            <person name="Foster-Nyarko E."/>
            <person name="Jarju S."/>
            <person name="Secka A."/>
            <person name="Antonio M."/>
            <person name="Oren A."/>
            <person name="Chaudhuri R.R."/>
            <person name="La Ragione R."/>
            <person name="Hildebrand F."/>
            <person name="Pallen M.J."/>
        </authorList>
    </citation>
    <scope>NUCLEOTIDE SEQUENCE</scope>
    <source>
        <strain evidence="2">ChiW25-3613</strain>
    </source>
</reference>
<dbReference type="InterPro" id="IPR025736">
    <property type="entry name" value="PucR_C-HTH_dom"/>
</dbReference>
<accession>A0A9D1DBR1</accession>
<name>A0A9D1DBR1_9FIRM</name>
<dbReference type="PANTHER" id="PTHR33744">
    <property type="entry name" value="CARBOHYDRATE DIACID REGULATOR"/>
    <property type="match status" value="1"/>
</dbReference>
<proteinExistence type="predicted"/>
<sequence>MEEEYHTNGVPQHADGPDRALLGSALRDTVAGLDEKQVEAIAALCNLKGLRRVFGDAELMRTAECFIDCSLNISAAARSLYMHRNTMMYRLDKIKRVTGLDIRLFDEALAFRLLYYVYARGGKK</sequence>
<dbReference type="InterPro" id="IPR009057">
    <property type="entry name" value="Homeodomain-like_sf"/>
</dbReference>
<dbReference type="Gene3D" id="1.10.10.2840">
    <property type="entry name" value="PucR C-terminal helix-turn-helix domain"/>
    <property type="match status" value="1"/>
</dbReference>
<comment type="caution">
    <text evidence="2">The sequence shown here is derived from an EMBL/GenBank/DDBJ whole genome shotgun (WGS) entry which is preliminary data.</text>
</comment>
<dbReference type="InterPro" id="IPR042070">
    <property type="entry name" value="PucR_C-HTH_sf"/>
</dbReference>
<dbReference type="Pfam" id="PF13556">
    <property type="entry name" value="HTH_30"/>
    <property type="match status" value="1"/>
</dbReference>
<evidence type="ECO:0000259" key="1">
    <source>
        <dbReference type="Pfam" id="PF13556"/>
    </source>
</evidence>
<dbReference type="PANTHER" id="PTHR33744:SF15">
    <property type="entry name" value="CARBOHYDRATE DIACID REGULATOR"/>
    <property type="match status" value="1"/>
</dbReference>
<dbReference type="SUPFAM" id="SSF46689">
    <property type="entry name" value="Homeodomain-like"/>
    <property type="match status" value="1"/>
</dbReference>
<dbReference type="InterPro" id="IPR051448">
    <property type="entry name" value="CdaR-like_regulators"/>
</dbReference>
<protein>
    <submittedName>
        <fullName evidence="2">Helix-turn-helix domain-containing protein</fullName>
    </submittedName>
</protein>
<dbReference type="AlphaFoldDB" id="A0A9D1DBR1"/>
<evidence type="ECO:0000313" key="3">
    <source>
        <dbReference type="Proteomes" id="UP000824179"/>
    </source>
</evidence>
<gene>
    <name evidence="2" type="ORF">IAB90_00250</name>
</gene>
<dbReference type="Proteomes" id="UP000824179">
    <property type="component" value="Unassembled WGS sequence"/>
</dbReference>